<feature type="transmembrane region" description="Helical" evidence="2">
    <location>
        <begin position="285"/>
        <end position="303"/>
    </location>
</feature>
<dbReference type="Pfam" id="PF07690">
    <property type="entry name" value="MFS_1"/>
    <property type="match status" value="1"/>
</dbReference>
<keyword evidence="4" id="KW-1185">Reference proteome</keyword>
<reference evidence="3 4" key="1">
    <citation type="submission" date="2018-09" db="EMBL/GenBank/DDBJ databases">
        <title>Comparative genomics of Leucobacter spp.</title>
        <authorList>
            <person name="Reis A.C."/>
            <person name="Kolvenbach B.A."/>
            <person name="Corvini P.F.X."/>
            <person name="Nunes O.C."/>
        </authorList>
    </citation>
    <scope>NUCLEOTIDE SEQUENCE [LARGE SCALE GENOMIC DNA]</scope>
    <source>
        <strain evidence="3 4">TAN 31504</strain>
    </source>
</reference>
<dbReference type="Proteomes" id="UP001645859">
    <property type="component" value="Unassembled WGS sequence"/>
</dbReference>
<proteinExistence type="predicted"/>
<feature type="transmembrane region" description="Helical" evidence="2">
    <location>
        <begin position="374"/>
        <end position="393"/>
    </location>
</feature>
<feature type="transmembrane region" description="Helical" evidence="2">
    <location>
        <begin position="22"/>
        <end position="42"/>
    </location>
</feature>
<feature type="transmembrane region" description="Helical" evidence="2">
    <location>
        <begin position="77"/>
        <end position="100"/>
    </location>
</feature>
<dbReference type="Gene3D" id="1.20.1250.20">
    <property type="entry name" value="MFS general substrate transporter like domains"/>
    <property type="match status" value="1"/>
</dbReference>
<keyword evidence="2" id="KW-0472">Membrane</keyword>
<evidence type="ECO:0000313" key="3">
    <source>
        <dbReference type="EMBL" id="MBL3680256.1"/>
    </source>
</evidence>
<sequence length="406" mass="42396">MTITGLGPLIEQIAADQGVTPAALGGLASVPLLAWAAVSPLAHGLSMRFGISRVVTWSLVALAVGTVWRSLPGSPVHLWLGTAFIGAALAIGNVLIPAVIRRDFPSRIPFVMGLYTGILGTFGAVSAGLVVPVSQLVLAGEPLGWRGALLATGVVVPCALVAWLVANRWRGGSPHTGRITIGASASESLPSRAPGTTDTPTTAPRNRVPGIGNRVWGDPVAWSIAGFMGMQSMMFYTSATWLAPIRTDAGSTEIAAGLDVMFMQVVGIAGSLALPLLYRGRMRRWMPAILPAVWGVAFVGIVLADGPALHWILLSGFCSGALLSMSLLFMAVRAREQETASALSGMAQSVGYLIAAAGPIAFGWLHSLSGEWTVPLWFAVGAVLVQVLLGLQLGRGRMVFERRPPS</sequence>
<evidence type="ECO:0000313" key="4">
    <source>
        <dbReference type="Proteomes" id="UP001645859"/>
    </source>
</evidence>
<gene>
    <name evidence="3" type="ORF">D3230_13300</name>
</gene>
<organism evidence="3 4">
    <name type="scientific">Leucobacter chromiireducens subsp. solipictus</name>
    <dbReference type="NCBI Taxonomy" id="398235"/>
    <lineage>
        <taxon>Bacteria</taxon>
        <taxon>Bacillati</taxon>
        <taxon>Actinomycetota</taxon>
        <taxon>Actinomycetes</taxon>
        <taxon>Micrococcales</taxon>
        <taxon>Microbacteriaceae</taxon>
        <taxon>Leucobacter</taxon>
    </lineage>
</organism>
<dbReference type="PANTHER" id="PTHR23523:SF2">
    <property type="entry name" value="2-NITROIMIDAZOLE TRANSPORTER"/>
    <property type="match status" value="1"/>
</dbReference>
<feature type="transmembrane region" description="Helical" evidence="2">
    <location>
        <begin position="309"/>
        <end position="329"/>
    </location>
</feature>
<dbReference type="InterPro" id="IPR036259">
    <property type="entry name" value="MFS_trans_sf"/>
</dbReference>
<evidence type="ECO:0000256" key="1">
    <source>
        <dbReference type="SAM" id="MobiDB-lite"/>
    </source>
</evidence>
<feature type="transmembrane region" description="Helical" evidence="2">
    <location>
        <begin position="254"/>
        <end position="278"/>
    </location>
</feature>
<accession>A0ABS1SIP8</accession>
<keyword evidence="2" id="KW-1133">Transmembrane helix</keyword>
<feature type="region of interest" description="Disordered" evidence="1">
    <location>
        <begin position="186"/>
        <end position="209"/>
    </location>
</feature>
<feature type="transmembrane region" description="Helical" evidence="2">
    <location>
        <begin position="54"/>
        <end position="71"/>
    </location>
</feature>
<keyword evidence="2" id="KW-0812">Transmembrane</keyword>
<feature type="transmembrane region" description="Helical" evidence="2">
    <location>
        <begin position="350"/>
        <end position="368"/>
    </location>
</feature>
<dbReference type="SUPFAM" id="SSF103473">
    <property type="entry name" value="MFS general substrate transporter"/>
    <property type="match status" value="1"/>
</dbReference>
<dbReference type="InterPro" id="IPR052524">
    <property type="entry name" value="MFS_Cyanate_Porter"/>
</dbReference>
<dbReference type="PANTHER" id="PTHR23523">
    <property type="match status" value="1"/>
</dbReference>
<feature type="transmembrane region" description="Helical" evidence="2">
    <location>
        <begin position="220"/>
        <end position="242"/>
    </location>
</feature>
<name>A0ABS1SIP8_9MICO</name>
<feature type="transmembrane region" description="Helical" evidence="2">
    <location>
        <begin position="143"/>
        <end position="166"/>
    </location>
</feature>
<dbReference type="InterPro" id="IPR011701">
    <property type="entry name" value="MFS"/>
</dbReference>
<dbReference type="EMBL" id="QYAC01000007">
    <property type="protein sequence ID" value="MBL3680256.1"/>
    <property type="molecule type" value="Genomic_DNA"/>
</dbReference>
<feature type="transmembrane region" description="Helical" evidence="2">
    <location>
        <begin position="112"/>
        <end position="131"/>
    </location>
</feature>
<protein>
    <submittedName>
        <fullName evidence="3">MFS transporter</fullName>
    </submittedName>
</protein>
<feature type="compositionally biased region" description="Low complexity" evidence="1">
    <location>
        <begin position="193"/>
        <end position="204"/>
    </location>
</feature>
<comment type="caution">
    <text evidence="3">The sequence shown here is derived from an EMBL/GenBank/DDBJ whole genome shotgun (WGS) entry which is preliminary data.</text>
</comment>
<evidence type="ECO:0000256" key="2">
    <source>
        <dbReference type="SAM" id="Phobius"/>
    </source>
</evidence>